<proteinExistence type="predicted"/>
<dbReference type="SUPFAM" id="SSF46689">
    <property type="entry name" value="Homeodomain-like"/>
    <property type="match status" value="1"/>
</dbReference>
<accession>A0A5P8M6S3</accession>
<dbReference type="KEGG" id="lhb:D1010_12945"/>
<name>A0A5P8M6S3_9LACO</name>
<organism evidence="1 2">
    <name type="scientific">Schleiferilactobacillus harbinensis</name>
    <dbReference type="NCBI Taxonomy" id="304207"/>
    <lineage>
        <taxon>Bacteria</taxon>
        <taxon>Bacillati</taxon>
        <taxon>Bacillota</taxon>
        <taxon>Bacilli</taxon>
        <taxon>Lactobacillales</taxon>
        <taxon>Lactobacillaceae</taxon>
        <taxon>Schleiferilactobacillus</taxon>
    </lineage>
</organism>
<dbReference type="RefSeq" id="WP_152261199.1">
    <property type="nucleotide sequence ID" value="NZ_CP045143.1"/>
</dbReference>
<dbReference type="InterPro" id="IPR009057">
    <property type="entry name" value="Homeodomain-like_sf"/>
</dbReference>
<evidence type="ECO:0008006" key="3">
    <source>
        <dbReference type="Google" id="ProtNLM"/>
    </source>
</evidence>
<protein>
    <recommendedName>
        <fullName evidence="3">Transposase</fullName>
    </recommendedName>
</protein>
<reference evidence="1 2" key="1">
    <citation type="submission" date="2019-10" db="EMBL/GenBank/DDBJ databases">
        <title>The completed genome of Lactobacillus harbinensis M1.</title>
        <authorList>
            <person name="Zheng Y."/>
        </authorList>
    </citation>
    <scope>NUCLEOTIDE SEQUENCE [LARGE SCALE GENOMIC DNA]</scope>
    <source>
        <strain evidence="1 2">M1</strain>
    </source>
</reference>
<evidence type="ECO:0000313" key="1">
    <source>
        <dbReference type="EMBL" id="QFR24216.1"/>
    </source>
</evidence>
<dbReference type="Proteomes" id="UP000326779">
    <property type="component" value="Chromosome"/>
</dbReference>
<dbReference type="AlphaFoldDB" id="A0A5P8M6S3"/>
<evidence type="ECO:0000313" key="2">
    <source>
        <dbReference type="Proteomes" id="UP000326779"/>
    </source>
</evidence>
<sequence>MDKLTLYSEIKGLYDQGFSLRRIAQKLDVSRNTVTSYLNRQPDEMGEWLASTKVRRKSLDTHQPMILQWLKEHPDLSAAQVCDWLEEKKFGKYAESTVRRYVKELRSKYKIVKNNSAAPV</sequence>
<dbReference type="Pfam" id="PF13384">
    <property type="entry name" value="HTH_23"/>
    <property type="match status" value="1"/>
</dbReference>
<dbReference type="EMBL" id="CP045143">
    <property type="protein sequence ID" value="QFR24216.1"/>
    <property type="molecule type" value="Genomic_DNA"/>
</dbReference>
<dbReference type="Gene3D" id="1.10.10.60">
    <property type="entry name" value="Homeodomain-like"/>
    <property type="match status" value="1"/>
</dbReference>
<gene>
    <name evidence="1" type="ORF">D1010_12945</name>
</gene>